<keyword evidence="17" id="KW-1185">Reference proteome</keyword>
<evidence type="ECO:0000256" key="7">
    <source>
        <dbReference type="ARBA" id="ARBA00023004"/>
    </source>
</evidence>
<evidence type="ECO:0000256" key="8">
    <source>
        <dbReference type="ARBA" id="ARBA00023239"/>
    </source>
</evidence>
<dbReference type="PANTHER" id="PTHR30521">
    <property type="entry name" value="DEFERROCHELATASE/PEROXIDASE"/>
    <property type="match status" value="1"/>
</dbReference>
<gene>
    <name evidence="16" type="primary">efeB</name>
    <name evidence="16" type="ORF">EHS13_06770</name>
</gene>
<dbReference type="GO" id="GO:0046872">
    <property type="term" value="F:metal ion binding"/>
    <property type="evidence" value="ECO:0007669"/>
    <property type="project" value="UniProtKB-KW"/>
</dbReference>
<organism evidence="16 17">
    <name type="scientific">Paenibacillus psychroresistens</name>
    <dbReference type="NCBI Taxonomy" id="1778678"/>
    <lineage>
        <taxon>Bacteria</taxon>
        <taxon>Bacillati</taxon>
        <taxon>Bacillota</taxon>
        <taxon>Bacilli</taxon>
        <taxon>Bacillales</taxon>
        <taxon>Paenibacillaceae</taxon>
        <taxon>Paenibacillus</taxon>
    </lineage>
</organism>
<keyword evidence="8" id="KW-0456">Lyase</keyword>
<dbReference type="RefSeq" id="WP_155699617.1">
    <property type="nucleotide sequence ID" value="NZ_CP034235.1"/>
</dbReference>
<sequence>MSNKINRRAFLGMAAAGTAGIVLGDLMGLANNGRASSNEEVLKSVEALGEDPSTIIDFYGANQTGIVTPSQKFICMASFDVTTESVKDLQKLLRDWSKMSAEMMAVKPWDGSQKDTQFPPADTGEQVGLQPASLTITIGFGSGLFEKDGKDRFGLASRKPKSFTRMPKFHGDLIQEMATHGDIVVQACADDPMICFHVIRNLAKASRGSAHLRWQQAGQWGMKPGGTQRNLFGFKDGTNNPDINNIAFMNQNVWMDGTGDEPAWLKGGTFMVVRRVHMRIETWDQVAYKEQEIIIGRQKPSGAPMDGKLEFDQPNFGADPSGNVTAVDSHVRLSNPRTGEASERERILRRGFNFMNGLDPVGRVDAGLLFICFNRSIEKQFEPIQRRLTNPKMPDQMLAYTQTTGGGYYVVPPGAKDANSYIGEGLFN</sequence>
<evidence type="ECO:0000256" key="9">
    <source>
        <dbReference type="ARBA" id="ARBA00025737"/>
    </source>
</evidence>
<dbReference type="InterPro" id="IPR006311">
    <property type="entry name" value="TAT_signal"/>
</dbReference>
<comment type="catalytic activity">
    <reaction evidence="12">
        <text>heme b + 2 H(+) = protoporphyrin IX + Fe(2+)</text>
        <dbReference type="Rhea" id="RHEA:22584"/>
        <dbReference type="ChEBI" id="CHEBI:15378"/>
        <dbReference type="ChEBI" id="CHEBI:29033"/>
        <dbReference type="ChEBI" id="CHEBI:57306"/>
        <dbReference type="ChEBI" id="CHEBI:60344"/>
        <dbReference type="EC" id="4.98.1.1"/>
    </reaction>
    <physiologicalReaction direction="left-to-right" evidence="12">
        <dbReference type="Rhea" id="RHEA:22585"/>
    </physiologicalReaction>
</comment>
<dbReference type="EC" id="1.11.1.-" evidence="13"/>
<dbReference type="GO" id="GO:0033212">
    <property type="term" value="P:iron import into cell"/>
    <property type="evidence" value="ECO:0007669"/>
    <property type="project" value="InterPro"/>
</dbReference>
<dbReference type="InterPro" id="IPR048327">
    <property type="entry name" value="Dyp_perox_N"/>
</dbReference>
<evidence type="ECO:0000256" key="6">
    <source>
        <dbReference type="ARBA" id="ARBA00023002"/>
    </source>
</evidence>
<evidence type="ECO:0000256" key="13">
    <source>
        <dbReference type="RuleBase" id="RU365017"/>
    </source>
</evidence>
<comment type="subcellular location">
    <subcellularLocation>
        <location evidence="1">Cell envelope</location>
    </subcellularLocation>
</comment>
<keyword evidence="2 13" id="KW-0575">Peroxidase</keyword>
<dbReference type="Pfam" id="PF04261">
    <property type="entry name" value="Dyp_perox_N"/>
    <property type="match status" value="1"/>
</dbReference>
<evidence type="ECO:0000256" key="11">
    <source>
        <dbReference type="ARBA" id="ARBA00033775"/>
    </source>
</evidence>
<evidence type="ECO:0000313" key="16">
    <source>
        <dbReference type="EMBL" id="QGQ94610.1"/>
    </source>
</evidence>
<dbReference type="InterPro" id="IPR011008">
    <property type="entry name" value="Dimeric_a/b-barrel"/>
</dbReference>
<evidence type="ECO:0000256" key="10">
    <source>
        <dbReference type="ARBA" id="ARBA00033771"/>
    </source>
</evidence>
<evidence type="ECO:0000259" key="15">
    <source>
        <dbReference type="Pfam" id="PF20628"/>
    </source>
</evidence>
<dbReference type="SUPFAM" id="SSF54909">
    <property type="entry name" value="Dimeric alpha+beta barrel"/>
    <property type="match status" value="1"/>
</dbReference>
<evidence type="ECO:0000256" key="1">
    <source>
        <dbReference type="ARBA" id="ARBA00004196"/>
    </source>
</evidence>
<keyword evidence="4 13" id="KW-0479">Metal-binding</keyword>
<evidence type="ECO:0000256" key="12">
    <source>
        <dbReference type="ARBA" id="ARBA00048856"/>
    </source>
</evidence>
<dbReference type="OrthoDB" id="9781066at2"/>
<evidence type="ECO:0000256" key="4">
    <source>
        <dbReference type="ARBA" id="ARBA00022723"/>
    </source>
</evidence>
<comment type="cofactor">
    <cofactor evidence="13">
        <name>heme b</name>
        <dbReference type="ChEBI" id="CHEBI:60344"/>
    </cofactor>
    <text evidence="13">Binds 1 heme b (iron(II)-protoporphyrin IX) group non-covalently per subunit.</text>
</comment>
<dbReference type="PROSITE" id="PS51404">
    <property type="entry name" value="DYP_PEROXIDASE"/>
    <property type="match status" value="1"/>
</dbReference>
<evidence type="ECO:0000256" key="2">
    <source>
        <dbReference type="ARBA" id="ARBA00022559"/>
    </source>
</evidence>
<dbReference type="GO" id="GO:0005829">
    <property type="term" value="C:cytosol"/>
    <property type="evidence" value="ECO:0007669"/>
    <property type="project" value="TreeGrafter"/>
</dbReference>
<name>A0A6B8REL5_9BACL</name>
<comment type="similarity">
    <text evidence="9 13">Belongs to the DyP-type peroxidase family.</text>
</comment>
<accession>A0A6B8REL5</accession>
<keyword evidence="7 13" id="KW-0408">Iron</keyword>
<feature type="domain" description="Dyp-type peroxidase C-terminal" evidence="15">
    <location>
        <begin position="227"/>
        <end position="415"/>
    </location>
</feature>
<dbReference type="PANTHER" id="PTHR30521:SF4">
    <property type="entry name" value="DEFERROCHELATASE"/>
    <property type="match status" value="1"/>
</dbReference>
<feature type="domain" description="Dyp-type peroxidase N-terminal" evidence="14">
    <location>
        <begin position="63"/>
        <end position="218"/>
    </location>
</feature>
<dbReference type="GO" id="GO:0004601">
    <property type="term" value="F:peroxidase activity"/>
    <property type="evidence" value="ECO:0007669"/>
    <property type="project" value="UniProtKB-KW"/>
</dbReference>
<dbReference type="EMBL" id="CP034235">
    <property type="protein sequence ID" value="QGQ94610.1"/>
    <property type="molecule type" value="Genomic_DNA"/>
</dbReference>
<dbReference type="NCBIfam" id="TIGR01413">
    <property type="entry name" value="Dyp_perox_fam"/>
    <property type="match status" value="1"/>
</dbReference>
<dbReference type="InterPro" id="IPR048328">
    <property type="entry name" value="Dyp_perox_C"/>
</dbReference>
<dbReference type="GO" id="GO:0030313">
    <property type="term" value="C:cell envelope"/>
    <property type="evidence" value="ECO:0007669"/>
    <property type="project" value="UniProtKB-SubCell"/>
</dbReference>
<dbReference type="GO" id="GO:0004325">
    <property type="term" value="F:ferrochelatase activity"/>
    <property type="evidence" value="ECO:0007669"/>
    <property type="project" value="UniProtKB-EC"/>
</dbReference>
<dbReference type="PROSITE" id="PS51318">
    <property type="entry name" value="TAT"/>
    <property type="match status" value="1"/>
</dbReference>
<keyword evidence="5" id="KW-0732">Signal</keyword>
<dbReference type="Pfam" id="PF20628">
    <property type="entry name" value="Dyp_perox_C"/>
    <property type="match status" value="1"/>
</dbReference>
<reference evidence="17" key="1">
    <citation type="submission" date="2018-11" db="EMBL/GenBank/DDBJ databases">
        <title>Complete genome sequence of Paenibacillus sp. ML311-T8.</title>
        <authorList>
            <person name="Nam Y.-D."/>
            <person name="Kang J."/>
            <person name="Chung W.-H."/>
            <person name="Park Y.S."/>
        </authorList>
    </citation>
    <scope>NUCLEOTIDE SEQUENCE [LARGE SCALE GENOMIC DNA]</scope>
    <source>
        <strain evidence="17">ML311-T8</strain>
    </source>
</reference>
<dbReference type="InterPro" id="IPR006313">
    <property type="entry name" value="EfeB/EfeN"/>
</dbReference>
<comment type="function">
    <text evidence="13">Involved in the recovery of exogenous heme iron. Extracts iron from heme while preserving the protoporphyrin ring intact.</text>
</comment>
<dbReference type="InterPro" id="IPR006314">
    <property type="entry name" value="Dyp_peroxidase"/>
</dbReference>
<evidence type="ECO:0000256" key="3">
    <source>
        <dbReference type="ARBA" id="ARBA00022617"/>
    </source>
</evidence>
<proteinExistence type="inferred from homology"/>
<dbReference type="AlphaFoldDB" id="A0A6B8REL5"/>
<evidence type="ECO:0000259" key="14">
    <source>
        <dbReference type="Pfam" id="PF04261"/>
    </source>
</evidence>
<protein>
    <recommendedName>
        <fullName evidence="10 13">Deferrochelatase</fullName>
        <ecNumber evidence="13">1.11.1.-</ecNumber>
    </recommendedName>
    <alternativeName>
        <fullName evidence="11 13">Peroxidase EfeB</fullName>
    </alternativeName>
</protein>
<keyword evidence="3 13" id="KW-0349">Heme</keyword>
<keyword evidence="6 13" id="KW-0560">Oxidoreductase</keyword>
<dbReference type="KEGG" id="ppsc:EHS13_06770"/>
<dbReference type="Proteomes" id="UP000426246">
    <property type="component" value="Chromosome"/>
</dbReference>
<evidence type="ECO:0000256" key="5">
    <source>
        <dbReference type="ARBA" id="ARBA00022729"/>
    </source>
</evidence>
<dbReference type="GO" id="GO:0020037">
    <property type="term" value="F:heme binding"/>
    <property type="evidence" value="ECO:0007669"/>
    <property type="project" value="InterPro"/>
</dbReference>
<dbReference type="NCBIfam" id="TIGR01412">
    <property type="entry name" value="tat_substr_1"/>
    <property type="match status" value="1"/>
</dbReference>
<evidence type="ECO:0000313" key="17">
    <source>
        <dbReference type="Proteomes" id="UP000426246"/>
    </source>
</evidence>